<reference evidence="2" key="1">
    <citation type="submission" date="2014-05" db="EMBL/GenBank/DDBJ databases">
        <title>The transcriptome of the halophilic microalga Tetraselmis sp. GSL018 isolated from the Great Salt Lake, Utah.</title>
        <authorList>
            <person name="Jinkerson R.E."/>
            <person name="D'Adamo S."/>
            <person name="Posewitz M.C."/>
        </authorList>
    </citation>
    <scope>NUCLEOTIDE SEQUENCE</scope>
    <source>
        <strain evidence="2">GSL018</strain>
    </source>
</reference>
<proteinExistence type="predicted"/>
<organism evidence="2">
    <name type="scientific">Tetraselmis sp. GSL018</name>
    <dbReference type="NCBI Taxonomy" id="582737"/>
    <lineage>
        <taxon>Eukaryota</taxon>
        <taxon>Viridiplantae</taxon>
        <taxon>Chlorophyta</taxon>
        <taxon>core chlorophytes</taxon>
        <taxon>Chlorodendrophyceae</taxon>
        <taxon>Chlorodendrales</taxon>
        <taxon>Chlorodendraceae</taxon>
        <taxon>Tetraselmis</taxon>
    </lineage>
</organism>
<protein>
    <submittedName>
        <fullName evidence="2">Uncharacterized protein</fullName>
    </submittedName>
</protein>
<dbReference type="AlphaFoldDB" id="A0A061QNQ6"/>
<sequence>MPATIIAAQAKPVLKSDLKQTRQRQYRPIDLLMKRAVIDTLGGALLFSTSLGMSLPSEAKLPPGLSTSKGGNPYADVLKDRQSPSVDELYEKGGGACSPGYELQRQLSVGASCVCVNPDLCDDSRKEMSMEERSFGKRKTEKPAPPEGSIVTEDGMILFFNQEE</sequence>
<accession>A0A061QNQ6</accession>
<gene>
    <name evidence="2" type="ORF">TSPGSL018_23793</name>
</gene>
<feature type="region of interest" description="Disordered" evidence="1">
    <location>
        <begin position="127"/>
        <end position="154"/>
    </location>
</feature>
<evidence type="ECO:0000313" key="2">
    <source>
        <dbReference type="EMBL" id="JAC62277.1"/>
    </source>
</evidence>
<dbReference type="EMBL" id="GBEZ01024742">
    <property type="protein sequence ID" value="JAC62277.1"/>
    <property type="molecule type" value="Transcribed_RNA"/>
</dbReference>
<evidence type="ECO:0000256" key="1">
    <source>
        <dbReference type="SAM" id="MobiDB-lite"/>
    </source>
</evidence>
<name>A0A061QNQ6_9CHLO</name>